<dbReference type="InterPro" id="IPR003018">
    <property type="entry name" value="GAF"/>
</dbReference>
<evidence type="ECO:0000256" key="13">
    <source>
        <dbReference type="PROSITE-ProRule" id="PRU00169"/>
    </source>
</evidence>
<proteinExistence type="predicted"/>
<organism evidence="19 20">
    <name type="scientific">Fertoeibacter niger</name>
    <dbReference type="NCBI Taxonomy" id="2656921"/>
    <lineage>
        <taxon>Bacteria</taxon>
        <taxon>Pseudomonadati</taxon>
        <taxon>Pseudomonadota</taxon>
        <taxon>Alphaproteobacteria</taxon>
        <taxon>Rhodobacterales</taxon>
        <taxon>Paracoccaceae</taxon>
        <taxon>Fertoeibacter</taxon>
    </lineage>
</organism>
<dbReference type="InterPro" id="IPR005467">
    <property type="entry name" value="His_kinase_dom"/>
</dbReference>
<name>A0A8X8GUZ4_9RHOB</name>
<dbReference type="InterPro" id="IPR003661">
    <property type="entry name" value="HisK_dim/P_dom"/>
</dbReference>
<dbReference type="Pfam" id="PF01590">
    <property type="entry name" value="GAF"/>
    <property type="match status" value="1"/>
</dbReference>
<dbReference type="Pfam" id="PF00512">
    <property type="entry name" value="HisKA"/>
    <property type="match status" value="1"/>
</dbReference>
<dbReference type="CDD" id="cd00130">
    <property type="entry name" value="PAS"/>
    <property type="match status" value="3"/>
</dbReference>
<keyword evidence="6" id="KW-0812">Transmembrane</keyword>
<comment type="subcellular location">
    <subcellularLocation>
        <location evidence="2">Membrane</location>
    </subcellularLocation>
</comment>
<dbReference type="Pfam" id="PF00072">
    <property type="entry name" value="Response_reg"/>
    <property type="match status" value="1"/>
</dbReference>
<feature type="domain" description="PAS" evidence="17">
    <location>
        <begin position="860"/>
        <end position="933"/>
    </location>
</feature>
<keyword evidence="12" id="KW-0472">Membrane</keyword>
<dbReference type="PANTHER" id="PTHR43047">
    <property type="entry name" value="TWO-COMPONENT HISTIDINE PROTEIN KINASE"/>
    <property type="match status" value="1"/>
</dbReference>
<evidence type="ECO:0000313" key="20">
    <source>
        <dbReference type="Proteomes" id="UP000484076"/>
    </source>
</evidence>
<sequence>MGHEDVLITAQSLVVEILNRLLRAPSHKADAAIAHALARLGAFADADRVHVFHVQPDGTLVIRHEWVAPDVAPLQPVLAPLPATHFTHWMPDFNADRPVHYPDVASLPASLRDREPLLEQGVLAMLAVPMMAEGRFLGFVGFDVTRAPRVFPDHHIRLLKSAADVIATVILRAESEALIAATQAELRATSERLDATLKAMPDLVLEIDADGRYTGYHASTPENWPQATAALLGQRFEDVMPGEFAADRRRIMAEVDAAGRSEGNEILMPYCEGSRWIEINASRRAALGDDPRPGYVFVLRDISARKAAQAARAAREAELEASNARLEQALAEQHRAEGRLTAIAEISDLWFWEQDADLRFTYVSASRAPLVPAADQIGQRREELAAARGIPTDAPGWAELRAKQAAREPFENLVQALNRPGEPAVWVSLSGSPVFDAQGDFAGYRGIGSVVTDLVQREVTARATAHRFEATLNALPDLLVEFDAEGRYTGYYARSALDGGADPANYLGRLLDEVLPAEEIAAYRAAMRDVDAGLRPQPRRLSRGEGDATSWWEISAAPNAGAGEQPGYLFLIRDVTADQRQKERVLLLGKIVELMTNLVAVVDNHQRVVWVNPAFETHTGHRLDDIRGKLLAGLTRNDDTDLATMARLGAAIERGEPCRAEILNADKYGMPYWVDLNIHPLRDEAGEVMGYVSVETVITDQKRDQVARERLARAADAARARLTNALEALPDGVVIYDDADRLVTANSVFRASRPQLADVLVEGARLEDLLRLGLERGVYPDAVGQEKAWLADRLERYRRPRNIDEVLLPDGRWVRRLDMRTSDGGRISVEIDTTARRNQLVALDAANAELTRALDQRHTAEQRLGSIMEGAEVGTWEWDVASGLFTINGRWSEMLGYTREELEPMSMAALLDMLHPDDYPVVLGLRAKAFSTEPNVISAEFRLRHKNGNWVWVLSRGRVTRWSGTGRTEIVAGVHLDINDRKDLEHQIITARNFLNNVMENSISAIAVIDRQGELIFANPEAEDILGLTRSEILGLRFDAPSWHLADLDGNPLPDKDIPFRQAVDKGGPVRNVRHAIQWPDGQRRVLSVNAVPYGMDGPDGQVICSFSDITEQLEIQNRLEQALARAEEASHSKSLFLANMSHEIRTPLNGVLGMAELLDATLSEPRQKLMIRTIRNSGEVLLSILNNILDMSKIESGKFDLEKVPFNPAELARQVEAVYALKAEEKGLEFEVLTSLGCEMGRLGDPHRILQILHNLLSNAVKFTDKGGVTLKLTCRSGKPLTIEVTDTGIGMTPEQTARVFEEFEQADGSVTRRFGGTGLGMSIVRQLVKLMGGEISLESVPDRGTVARVSLPLPDAELPLAVEAALPVMNAEVRFDGCRLLIADDSATNRLVLQEMLADTGARITTVEDGQQALEAWRSGAFDLLLLDISMPVMDGLTALKNIRAEESQSGRPPVPAIAVTANAMAHQVADYIIGGFDSHLSKPFRRQELLHAIVTLTQ</sequence>
<dbReference type="RefSeq" id="WP_152826201.1">
    <property type="nucleotide sequence ID" value="NZ_WHUT02000005.1"/>
</dbReference>
<dbReference type="InterPro" id="IPR013655">
    <property type="entry name" value="PAS_fold_3"/>
</dbReference>
<dbReference type="SMART" id="SM00086">
    <property type="entry name" value="PAC"/>
    <property type="match status" value="4"/>
</dbReference>
<dbReference type="Gene3D" id="3.40.50.2300">
    <property type="match status" value="1"/>
</dbReference>
<dbReference type="SUPFAM" id="SSF55874">
    <property type="entry name" value="ATPase domain of HSP90 chaperone/DNA topoisomerase II/histidine kinase"/>
    <property type="match status" value="1"/>
</dbReference>
<dbReference type="InterPro" id="IPR011006">
    <property type="entry name" value="CheY-like_superfamily"/>
</dbReference>
<dbReference type="InterPro" id="IPR004358">
    <property type="entry name" value="Sig_transdc_His_kin-like_C"/>
</dbReference>
<evidence type="ECO:0000256" key="14">
    <source>
        <dbReference type="SAM" id="Coils"/>
    </source>
</evidence>
<evidence type="ECO:0000256" key="7">
    <source>
        <dbReference type="ARBA" id="ARBA00022741"/>
    </source>
</evidence>
<dbReference type="InterPro" id="IPR001610">
    <property type="entry name" value="PAC"/>
</dbReference>
<evidence type="ECO:0000256" key="11">
    <source>
        <dbReference type="ARBA" id="ARBA00023012"/>
    </source>
</evidence>
<accession>A0A8X8GUZ4</accession>
<keyword evidence="7" id="KW-0547">Nucleotide-binding</keyword>
<evidence type="ECO:0000259" key="16">
    <source>
        <dbReference type="PROSITE" id="PS50110"/>
    </source>
</evidence>
<evidence type="ECO:0000256" key="5">
    <source>
        <dbReference type="ARBA" id="ARBA00022679"/>
    </source>
</evidence>
<dbReference type="InterPro" id="IPR003594">
    <property type="entry name" value="HATPase_dom"/>
</dbReference>
<keyword evidence="8" id="KW-0418">Kinase</keyword>
<dbReference type="SMART" id="SM00387">
    <property type="entry name" value="HATPase_c"/>
    <property type="match status" value="1"/>
</dbReference>
<dbReference type="SMART" id="SM00448">
    <property type="entry name" value="REC"/>
    <property type="match status" value="1"/>
</dbReference>
<keyword evidence="11" id="KW-0902">Two-component regulatory system</keyword>
<dbReference type="Gene3D" id="3.30.450.40">
    <property type="match status" value="1"/>
</dbReference>
<dbReference type="Pfam" id="PF08448">
    <property type="entry name" value="PAS_4"/>
    <property type="match status" value="4"/>
</dbReference>
<comment type="catalytic activity">
    <reaction evidence="1">
        <text>ATP + protein L-histidine = ADP + protein N-phospho-L-histidine.</text>
        <dbReference type="EC" id="2.7.13.3"/>
    </reaction>
</comment>
<dbReference type="PROSITE" id="PS50110">
    <property type="entry name" value="RESPONSE_REGULATORY"/>
    <property type="match status" value="1"/>
</dbReference>
<keyword evidence="14" id="KW-0175">Coiled coil</keyword>
<dbReference type="InterPro" id="IPR013656">
    <property type="entry name" value="PAS_4"/>
</dbReference>
<dbReference type="PRINTS" id="PR00344">
    <property type="entry name" value="BCTRLSENSOR"/>
</dbReference>
<evidence type="ECO:0000256" key="1">
    <source>
        <dbReference type="ARBA" id="ARBA00000085"/>
    </source>
</evidence>
<dbReference type="Gene3D" id="1.10.287.130">
    <property type="match status" value="1"/>
</dbReference>
<protein>
    <recommendedName>
        <fullName evidence="3">histidine kinase</fullName>
        <ecNumber evidence="3">2.7.13.3</ecNumber>
    </recommendedName>
</protein>
<reference evidence="19" key="1">
    <citation type="submission" date="2020-05" db="EMBL/GenBank/DDBJ databases">
        <title>Fertoebacter nigrum gen. nov., sp. nov., a new member of the family Rhodobacteraceae.</title>
        <authorList>
            <person name="Szuroczki S."/>
            <person name="Abbaszade G."/>
            <person name="Buni D."/>
            <person name="Schumann P."/>
            <person name="Toth E."/>
        </authorList>
    </citation>
    <scope>NUCLEOTIDE SEQUENCE</scope>
    <source>
        <strain evidence="19">RG-N-1a</strain>
    </source>
</reference>
<dbReference type="CDD" id="cd00082">
    <property type="entry name" value="HisKA"/>
    <property type="match status" value="1"/>
</dbReference>
<feature type="domain" description="PAC" evidence="18">
    <location>
        <begin position="656"/>
        <end position="710"/>
    </location>
</feature>
<evidence type="ECO:0000256" key="6">
    <source>
        <dbReference type="ARBA" id="ARBA00022692"/>
    </source>
</evidence>
<keyword evidence="9" id="KW-0067">ATP-binding</keyword>
<feature type="domain" description="PAS" evidence="17">
    <location>
        <begin position="584"/>
        <end position="655"/>
    </location>
</feature>
<dbReference type="GO" id="GO:0005524">
    <property type="term" value="F:ATP binding"/>
    <property type="evidence" value="ECO:0007669"/>
    <property type="project" value="UniProtKB-KW"/>
</dbReference>
<dbReference type="EC" id="2.7.13.3" evidence="3"/>
<feature type="domain" description="PAS" evidence="17">
    <location>
        <begin position="991"/>
        <end position="1035"/>
    </location>
</feature>
<evidence type="ECO:0000256" key="8">
    <source>
        <dbReference type="ARBA" id="ARBA00022777"/>
    </source>
</evidence>
<dbReference type="Pfam" id="PF02518">
    <property type="entry name" value="HATPase_c"/>
    <property type="match status" value="1"/>
</dbReference>
<dbReference type="SUPFAM" id="SSF55785">
    <property type="entry name" value="PYP-like sensor domain (PAS domain)"/>
    <property type="match status" value="6"/>
</dbReference>
<evidence type="ECO:0000259" key="15">
    <source>
        <dbReference type="PROSITE" id="PS50109"/>
    </source>
</evidence>
<dbReference type="InterPro" id="IPR029016">
    <property type="entry name" value="GAF-like_dom_sf"/>
</dbReference>
<dbReference type="Pfam" id="PF08447">
    <property type="entry name" value="PAS_3"/>
    <property type="match status" value="1"/>
</dbReference>
<dbReference type="SUPFAM" id="SSF52172">
    <property type="entry name" value="CheY-like"/>
    <property type="match status" value="1"/>
</dbReference>
<dbReference type="PANTHER" id="PTHR43047:SF64">
    <property type="entry name" value="HISTIDINE KINASE CONTAINING CHEY-HOMOLOGOUS RECEIVER DOMAIN AND PAS DOMAIN-RELATED"/>
    <property type="match status" value="1"/>
</dbReference>
<keyword evidence="5" id="KW-0808">Transferase</keyword>
<dbReference type="SMART" id="SM00065">
    <property type="entry name" value="GAF"/>
    <property type="match status" value="1"/>
</dbReference>
<dbReference type="PROSITE" id="PS50109">
    <property type="entry name" value="HIS_KIN"/>
    <property type="match status" value="1"/>
</dbReference>
<feature type="domain" description="Histidine kinase" evidence="15">
    <location>
        <begin position="1140"/>
        <end position="1357"/>
    </location>
</feature>
<evidence type="ECO:0000256" key="12">
    <source>
        <dbReference type="ARBA" id="ARBA00023136"/>
    </source>
</evidence>
<dbReference type="SUPFAM" id="SSF55781">
    <property type="entry name" value="GAF domain-like"/>
    <property type="match status" value="1"/>
</dbReference>
<dbReference type="PROSITE" id="PS50113">
    <property type="entry name" value="PAC"/>
    <property type="match status" value="2"/>
</dbReference>
<dbReference type="InterPro" id="IPR001789">
    <property type="entry name" value="Sig_transdc_resp-reg_receiver"/>
</dbReference>
<feature type="domain" description="Response regulatory" evidence="16">
    <location>
        <begin position="1381"/>
        <end position="1500"/>
    </location>
</feature>
<evidence type="ECO:0000256" key="10">
    <source>
        <dbReference type="ARBA" id="ARBA00022989"/>
    </source>
</evidence>
<dbReference type="InterPro" id="IPR000700">
    <property type="entry name" value="PAS-assoc_C"/>
</dbReference>
<keyword evidence="20" id="KW-1185">Reference proteome</keyword>
<dbReference type="InterPro" id="IPR036097">
    <property type="entry name" value="HisK_dim/P_sf"/>
</dbReference>
<dbReference type="Proteomes" id="UP000484076">
    <property type="component" value="Unassembled WGS sequence"/>
</dbReference>
<evidence type="ECO:0000259" key="17">
    <source>
        <dbReference type="PROSITE" id="PS50112"/>
    </source>
</evidence>
<dbReference type="PROSITE" id="PS50112">
    <property type="entry name" value="PAS"/>
    <property type="match status" value="3"/>
</dbReference>
<dbReference type="GO" id="GO:0016020">
    <property type="term" value="C:membrane"/>
    <property type="evidence" value="ECO:0007669"/>
    <property type="project" value="UniProtKB-SubCell"/>
</dbReference>
<dbReference type="CDD" id="cd17546">
    <property type="entry name" value="REC_hyHK_CKI1_RcsC-like"/>
    <property type="match status" value="1"/>
</dbReference>
<feature type="modified residue" description="4-aspartylphosphate" evidence="13">
    <location>
        <position position="1430"/>
    </location>
</feature>
<dbReference type="Pfam" id="PF12860">
    <property type="entry name" value="PAS_7"/>
    <property type="match status" value="1"/>
</dbReference>
<keyword evidence="4 13" id="KW-0597">Phosphoprotein</keyword>
<evidence type="ECO:0000256" key="2">
    <source>
        <dbReference type="ARBA" id="ARBA00004370"/>
    </source>
</evidence>
<dbReference type="Gene3D" id="3.30.565.10">
    <property type="entry name" value="Histidine kinase-like ATPase, C-terminal domain"/>
    <property type="match status" value="1"/>
</dbReference>
<dbReference type="SUPFAM" id="SSF47384">
    <property type="entry name" value="Homodimeric domain of signal transducing histidine kinase"/>
    <property type="match status" value="1"/>
</dbReference>
<evidence type="ECO:0000256" key="3">
    <source>
        <dbReference type="ARBA" id="ARBA00012438"/>
    </source>
</evidence>
<feature type="coiled-coil region" evidence="14">
    <location>
        <begin position="307"/>
        <end position="339"/>
    </location>
</feature>
<dbReference type="SMART" id="SM00091">
    <property type="entry name" value="PAS"/>
    <property type="match status" value="6"/>
</dbReference>
<evidence type="ECO:0000313" key="19">
    <source>
        <dbReference type="EMBL" id="NUB44823.1"/>
    </source>
</evidence>
<dbReference type="FunFam" id="3.30.565.10:FF:000010">
    <property type="entry name" value="Sensor histidine kinase RcsC"/>
    <property type="match status" value="1"/>
</dbReference>
<evidence type="ECO:0000256" key="9">
    <source>
        <dbReference type="ARBA" id="ARBA00022840"/>
    </source>
</evidence>
<dbReference type="CDD" id="cd16922">
    <property type="entry name" value="HATPase_EvgS-ArcB-TorS-like"/>
    <property type="match status" value="1"/>
</dbReference>
<dbReference type="Gene3D" id="3.30.450.20">
    <property type="entry name" value="PAS domain"/>
    <property type="match status" value="6"/>
</dbReference>
<evidence type="ECO:0000259" key="18">
    <source>
        <dbReference type="PROSITE" id="PS50113"/>
    </source>
</evidence>
<evidence type="ECO:0000256" key="4">
    <source>
        <dbReference type="ARBA" id="ARBA00022553"/>
    </source>
</evidence>
<dbReference type="InterPro" id="IPR000014">
    <property type="entry name" value="PAS"/>
</dbReference>
<gene>
    <name evidence="19" type="ORF">GEU84_010545</name>
</gene>
<dbReference type="GO" id="GO:0000155">
    <property type="term" value="F:phosphorelay sensor kinase activity"/>
    <property type="evidence" value="ECO:0007669"/>
    <property type="project" value="InterPro"/>
</dbReference>
<comment type="caution">
    <text evidence="19">The sequence shown here is derived from an EMBL/GenBank/DDBJ whole genome shotgun (WGS) entry which is preliminary data.</text>
</comment>
<feature type="domain" description="PAC" evidence="18">
    <location>
        <begin position="937"/>
        <end position="990"/>
    </location>
</feature>
<dbReference type="NCBIfam" id="TIGR00229">
    <property type="entry name" value="sensory_box"/>
    <property type="match status" value="3"/>
</dbReference>
<dbReference type="InterPro" id="IPR036890">
    <property type="entry name" value="HATPase_C_sf"/>
</dbReference>
<dbReference type="SMART" id="SM00388">
    <property type="entry name" value="HisKA"/>
    <property type="match status" value="1"/>
</dbReference>
<dbReference type="EMBL" id="WHUT02000005">
    <property type="protein sequence ID" value="NUB44823.1"/>
    <property type="molecule type" value="Genomic_DNA"/>
</dbReference>
<keyword evidence="10" id="KW-1133">Transmembrane helix</keyword>
<dbReference type="InterPro" id="IPR035965">
    <property type="entry name" value="PAS-like_dom_sf"/>
</dbReference>
<dbReference type="FunFam" id="1.10.287.130:FF:000004">
    <property type="entry name" value="Ethylene receptor 1"/>
    <property type="match status" value="1"/>
</dbReference>